<protein>
    <submittedName>
        <fullName evidence="1">Uncharacterized protein</fullName>
    </submittedName>
</protein>
<sequence length="129" mass="14996">MSQHNLEKRLLNIFTIFIVSITTSCIKNNSVKSKEISREITHIISIKKDTEKIEIVKFHTNNKNELIITLKNNKKIAIKQNSLAIFKKGNKTGHIIKEGLKAGEEKTFKLKINTNKRQKNIFYIFLKQD</sequence>
<dbReference type="AlphaFoldDB" id="A0A172XBJ6"/>
<dbReference type="RefSeq" id="WP_011772422.1">
    <property type="nucleotide sequence ID" value="NZ_CP015629.1"/>
</dbReference>
<dbReference type="EMBL" id="CP015629">
    <property type="protein sequence ID" value="ANF33942.1"/>
    <property type="molecule type" value="Genomic_DNA"/>
</dbReference>
<accession>A0A172XBJ6</accession>
<gene>
    <name evidence="1" type="ORF">A7978_02375</name>
</gene>
<name>A0A172XBJ6_BORTU</name>
<evidence type="ECO:0000313" key="1">
    <source>
        <dbReference type="EMBL" id="ANF33942.1"/>
    </source>
</evidence>
<proteinExistence type="predicted"/>
<evidence type="ECO:0000313" key="2">
    <source>
        <dbReference type="Proteomes" id="UP000264231"/>
    </source>
</evidence>
<reference evidence="1 2" key="1">
    <citation type="submission" date="2016-05" db="EMBL/GenBank/DDBJ databases">
        <title>Chromosome and linear plasmid sequence of a 2015 human isolate of tick-borne relapsing fever spirochete, Borrelia turicatae.</title>
        <authorList>
            <person name="Kingry L.C."/>
            <person name="Dhwani B."/>
            <person name="Replogle A."/>
            <person name="Sexton C."/>
            <person name="Rowe L."/>
            <person name="Stermole B.M."/>
            <person name="Christensen A.M."/>
            <person name="Schriefer M.E."/>
        </authorList>
    </citation>
    <scope>NUCLEOTIDE SEQUENCE [LARGE SCALE GENOMIC DNA]</scope>
    <source>
        <strain evidence="1 2">BTE5EL</strain>
    </source>
</reference>
<organism evidence="1 2">
    <name type="scientific">Borrelia turicatae</name>
    <dbReference type="NCBI Taxonomy" id="142"/>
    <lineage>
        <taxon>Bacteria</taxon>
        <taxon>Pseudomonadati</taxon>
        <taxon>Spirochaetota</taxon>
        <taxon>Spirochaetia</taxon>
        <taxon>Spirochaetales</taxon>
        <taxon>Borreliaceae</taxon>
        <taxon>Borrelia</taxon>
    </lineage>
</organism>
<dbReference type="Proteomes" id="UP000264231">
    <property type="component" value="Chromosome"/>
</dbReference>
<dbReference type="OMA" id="SCMKTST"/>